<organism evidence="1 2">
    <name type="scientific">Shewanella benthica KT99</name>
    <dbReference type="NCBI Taxonomy" id="314608"/>
    <lineage>
        <taxon>Bacteria</taxon>
        <taxon>Pseudomonadati</taxon>
        <taxon>Pseudomonadota</taxon>
        <taxon>Gammaproteobacteria</taxon>
        <taxon>Alteromonadales</taxon>
        <taxon>Shewanellaceae</taxon>
        <taxon>Shewanella</taxon>
    </lineage>
</organism>
<reference evidence="1 2" key="1">
    <citation type="submission" date="2007-10" db="EMBL/GenBank/DDBJ databases">
        <authorList>
            <person name="Yayanos A."/>
            <person name="Ferriera S."/>
            <person name="Johnson J."/>
            <person name="Kravitz S."/>
            <person name="Halpern A."/>
            <person name="Remington K."/>
            <person name="Beeson K."/>
            <person name="Tran B."/>
            <person name="Rogers Y.-H."/>
            <person name="Friedman R."/>
            <person name="Venter J.C."/>
        </authorList>
    </citation>
    <scope>NUCLEOTIDE SEQUENCE [LARGE SCALE GENOMIC DNA]</scope>
    <source>
        <strain evidence="1 2">KT99</strain>
    </source>
</reference>
<dbReference type="EMBL" id="ABIC01000005">
    <property type="protein sequence ID" value="EDQ02061.1"/>
    <property type="molecule type" value="Genomic_DNA"/>
</dbReference>
<dbReference type="AlphaFoldDB" id="A9D038"/>
<proteinExistence type="predicted"/>
<sequence>MNFYGERGTPQGMAQLTPYPDGYFQLHGMTQDITPFNNGLVASC</sequence>
<comment type="caution">
    <text evidence="1">The sequence shown here is derived from an EMBL/GenBank/DDBJ whole genome shotgun (WGS) entry which is preliminary data.</text>
</comment>
<accession>A9D038</accession>
<dbReference type="Proteomes" id="UP000005839">
    <property type="component" value="Unassembled WGS sequence"/>
</dbReference>
<gene>
    <name evidence="1" type="ORF">KT99_19714</name>
</gene>
<protein>
    <submittedName>
        <fullName evidence="1">Uncharacterized protein</fullName>
    </submittedName>
</protein>
<dbReference type="RefSeq" id="WP_005496925.1">
    <property type="nucleotide sequence ID" value="NZ_ABIC01000005.1"/>
</dbReference>
<evidence type="ECO:0000313" key="1">
    <source>
        <dbReference type="EMBL" id="EDQ02061.1"/>
    </source>
</evidence>
<dbReference type="STRING" id="314608.KT99_19714"/>
<keyword evidence="2" id="KW-1185">Reference proteome</keyword>
<evidence type="ECO:0000313" key="2">
    <source>
        <dbReference type="Proteomes" id="UP000005839"/>
    </source>
</evidence>
<name>A9D038_9GAMM</name>